<keyword evidence="2" id="KW-0456">Lyase</keyword>
<protein>
    <submittedName>
        <fullName evidence="5">Enoyl-CoA hydratase/carnithine racemase</fullName>
    </submittedName>
</protein>
<comment type="catalytic activity">
    <reaction evidence="4">
        <text>a 4-saturated-(3S)-3-hydroxyacyl-CoA = a (3E)-enoyl-CoA + H2O</text>
        <dbReference type="Rhea" id="RHEA:20724"/>
        <dbReference type="ChEBI" id="CHEBI:15377"/>
        <dbReference type="ChEBI" id="CHEBI:58521"/>
        <dbReference type="ChEBI" id="CHEBI:137480"/>
        <dbReference type="EC" id="4.2.1.17"/>
    </reaction>
</comment>
<dbReference type="Gene3D" id="3.90.226.10">
    <property type="entry name" value="2-enoyl-CoA Hydratase, Chain A, domain 1"/>
    <property type="match status" value="1"/>
</dbReference>
<dbReference type="GO" id="GO:0004300">
    <property type="term" value="F:enoyl-CoA hydratase activity"/>
    <property type="evidence" value="ECO:0007669"/>
    <property type="project" value="UniProtKB-EC"/>
</dbReference>
<comment type="catalytic activity">
    <reaction evidence="3">
        <text>a (3S)-3-hydroxyacyl-CoA = a (2E)-enoyl-CoA + H2O</text>
        <dbReference type="Rhea" id="RHEA:16105"/>
        <dbReference type="ChEBI" id="CHEBI:15377"/>
        <dbReference type="ChEBI" id="CHEBI:57318"/>
        <dbReference type="ChEBI" id="CHEBI:58856"/>
        <dbReference type="EC" id="4.2.1.17"/>
    </reaction>
</comment>
<dbReference type="AlphaFoldDB" id="A0A7W3PAX3"/>
<evidence type="ECO:0000313" key="6">
    <source>
        <dbReference type="Proteomes" id="UP000580910"/>
    </source>
</evidence>
<dbReference type="Proteomes" id="UP000580910">
    <property type="component" value="Unassembled WGS sequence"/>
</dbReference>
<evidence type="ECO:0000256" key="3">
    <source>
        <dbReference type="ARBA" id="ARBA00023709"/>
    </source>
</evidence>
<dbReference type="InterPro" id="IPR014748">
    <property type="entry name" value="Enoyl-CoA_hydra_C"/>
</dbReference>
<dbReference type="Gene3D" id="1.10.12.10">
    <property type="entry name" value="Lyase 2-enoyl-coa Hydratase, Chain A, domain 2"/>
    <property type="match status" value="1"/>
</dbReference>
<sequence length="280" mass="29429">MSEYEQIAYDVADGIATITLARPDALNTYTPQMGRELLSAFDGVDGDDAVRVLVITGAGRVFCAGADVSGGGDRFAYPGDVEHVDPGGVLALRLHALLKPVIVAFNGSAAGIGATLPLAADFRLASKDAQFAFGFTRIGIVPEAASSWFLPNLVGQQQALEWTLTGRRFDTTEALAGGLLRSVHDSADLLPAVYALAREIVDNAAPVAVALTRQMMRRLAAEDTPLPAHQVGSAAMQALGGAADAREGIAAFLGKRPANFPGRVSSDLPDFFPWWGKEPP</sequence>
<comment type="similarity">
    <text evidence="1">Belongs to the enoyl-CoA hydratase/isomerase family.</text>
</comment>
<dbReference type="SUPFAM" id="SSF52096">
    <property type="entry name" value="ClpP/crotonase"/>
    <property type="match status" value="1"/>
</dbReference>
<dbReference type="CDD" id="cd06558">
    <property type="entry name" value="crotonase-like"/>
    <property type="match status" value="1"/>
</dbReference>
<reference evidence="5 6" key="1">
    <citation type="submission" date="2020-07" db="EMBL/GenBank/DDBJ databases">
        <title>Sequencing the genomes of 1000 actinobacteria strains.</title>
        <authorList>
            <person name="Klenk H.-P."/>
        </authorList>
    </citation>
    <scope>NUCLEOTIDE SEQUENCE [LARGE SCALE GENOMIC DNA]</scope>
    <source>
        <strain evidence="5 6">DSM 21349</strain>
    </source>
</reference>
<proteinExistence type="inferred from homology"/>
<dbReference type="PANTHER" id="PTHR11941">
    <property type="entry name" value="ENOYL-COA HYDRATASE-RELATED"/>
    <property type="match status" value="1"/>
</dbReference>
<comment type="caution">
    <text evidence="5">The sequence shown here is derived from an EMBL/GenBank/DDBJ whole genome shotgun (WGS) entry which is preliminary data.</text>
</comment>
<dbReference type="InterPro" id="IPR029045">
    <property type="entry name" value="ClpP/crotonase-like_dom_sf"/>
</dbReference>
<keyword evidence="6" id="KW-1185">Reference proteome</keyword>
<dbReference type="Pfam" id="PF00378">
    <property type="entry name" value="ECH_1"/>
    <property type="match status" value="1"/>
</dbReference>
<dbReference type="RefSeq" id="WP_182540765.1">
    <property type="nucleotide sequence ID" value="NZ_JACGXA010000001.1"/>
</dbReference>
<evidence type="ECO:0000256" key="4">
    <source>
        <dbReference type="ARBA" id="ARBA00023717"/>
    </source>
</evidence>
<name>A0A7W3PAX3_9ACTN</name>
<dbReference type="PANTHER" id="PTHR11941:SF54">
    <property type="entry name" value="ENOYL-COA HYDRATASE, MITOCHONDRIAL"/>
    <property type="match status" value="1"/>
</dbReference>
<accession>A0A7W3PAX3</accession>
<dbReference type="EMBL" id="JACGXA010000001">
    <property type="protein sequence ID" value="MBA8804927.1"/>
    <property type="molecule type" value="Genomic_DNA"/>
</dbReference>
<evidence type="ECO:0000256" key="2">
    <source>
        <dbReference type="ARBA" id="ARBA00023239"/>
    </source>
</evidence>
<dbReference type="GO" id="GO:0006635">
    <property type="term" value="P:fatty acid beta-oxidation"/>
    <property type="evidence" value="ECO:0007669"/>
    <property type="project" value="TreeGrafter"/>
</dbReference>
<gene>
    <name evidence="5" type="ORF">FB382_003218</name>
</gene>
<dbReference type="NCBIfam" id="NF006109">
    <property type="entry name" value="PRK08260.1"/>
    <property type="match status" value="1"/>
</dbReference>
<dbReference type="InterPro" id="IPR001753">
    <property type="entry name" value="Enoyl-CoA_hydra/iso"/>
</dbReference>
<organism evidence="5 6">
    <name type="scientific">Nocardioides ginsengisegetis</name>
    <dbReference type="NCBI Taxonomy" id="661491"/>
    <lineage>
        <taxon>Bacteria</taxon>
        <taxon>Bacillati</taxon>
        <taxon>Actinomycetota</taxon>
        <taxon>Actinomycetes</taxon>
        <taxon>Propionibacteriales</taxon>
        <taxon>Nocardioidaceae</taxon>
        <taxon>Nocardioides</taxon>
    </lineage>
</organism>
<evidence type="ECO:0000256" key="1">
    <source>
        <dbReference type="ARBA" id="ARBA00005254"/>
    </source>
</evidence>
<evidence type="ECO:0000313" key="5">
    <source>
        <dbReference type="EMBL" id="MBA8804927.1"/>
    </source>
</evidence>